<protein>
    <submittedName>
        <fullName evidence="1">Uncharacterized protein</fullName>
    </submittedName>
</protein>
<gene>
    <name evidence="1" type="ORF">A9Z60_07825</name>
</gene>
<dbReference type="AlphaFoldDB" id="A0A1B8PK49"/>
<reference evidence="1 2" key="1">
    <citation type="submission" date="2016-06" db="EMBL/GenBank/DDBJ databases">
        <title>Draft genome of Moraxella nonliquefaciens CCUG 60284.</title>
        <authorList>
            <person name="Salva-Serra F."/>
            <person name="Engstrom-Jakobsson H."/>
            <person name="Thorell K."/>
            <person name="Gonzales-Siles L."/>
            <person name="Karlsson R."/>
            <person name="Boulund F."/>
            <person name="Engstrand L."/>
            <person name="Kristiansson E."/>
            <person name="Moore E."/>
        </authorList>
    </citation>
    <scope>NUCLEOTIDE SEQUENCE [LARGE SCALE GENOMIC DNA]</scope>
    <source>
        <strain evidence="1 2">CCUG 60284</strain>
    </source>
</reference>
<dbReference type="EMBL" id="LZDN01000007">
    <property type="protein sequence ID" value="OBX51085.1"/>
    <property type="molecule type" value="Genomic_DNA"/>
</dbReference>
<organism evidence="1 2">
    <name type="scientific">Moraxella nonliquefaciens</name>
    <dbReference type="NCBI Taxonomy" id="478"/>
    <lineage>
        <taxon>Bacteria</taxon>
        <taxon>Pseudomonadati</taxon>
        <taxon>Pseudomonadota</taxon>
        <taxon>Gammaproteobacteria</taxon>
        <taxon>Moraxellales</taxon>
        <taxon>Moraxellaceae</taxon>
        <taxon>Moraxella</taxon>
    </lineage>
</organism>
<name>A0A1B8PK49_MORNO</name>
<evidence type="ECO:0000313" key="1">
    <source>
        <dbReference type="EMBL" id="OBX51085.1"/>
    </source>
</evidence>
<dbReference type="Proteomes" id="UP000092671">
    <property type="component" value="Unassembled WGS sequence"/>
</dbReference>
<accession>A0A1B8PK49</accession>
<comment type="caution">
    <text evidence="1">The sequence shown here is derived from an EMBL/GenBank/DDBJ whole genome shotgun (WGS) entry which is preliminary data.</text>
</comment>
<evidence type="ECO:0000313" key="2">
    <source>
        <dbReference type="Proteomes" id="UP000092671"/>
    </source>
</evidence>
<proteinExistence type="predicted"/>
<sequence>MYKAYIAILGKNLGKIGAKLGQKKDPLKEGQWVEEKVMMVINGDGKNFFKTKEIKNDKK</sequence>